<comment type="subcellular location">
    <subcellularLocation>
        <location evidence="1">Cytoplasm</location>
    </subcellularLocation>
</comment>
<evidence type="ECO:0000259" key="8">
    <source>
        <dbReference type="PROSITE" id="PS51867"/>
    </source>
</evidence>
<dbReference type="GO" id="GO:0005634">
    <property type="term" value="C:nucleus"/>
    <property type="evidence" value="ECO:0007669"/>
    <property type="project" value="TreeGrafter"/>
</dbReference>
<keyword evidence="5" id="KW-0862">Zinc</keyword>
<dbReference type="AlphaFoldDB" id="A0A3M7SW38"/>
<dbReference type="PROSITE" id="PS51867">
    <property type="entry name" value="ZF_RING_GID"/>
    <property type="match status" value="1"/>
</dbReference>
<evidence type="ECO:0000313" key="10">
    <source>
        <dbReference type="Proteomes" id="UP000276133"/>
    </source>
</evidence>
<gene>
    <name evidence="9" type="ORF">BpHYR1_014249</name>
</gene>
<dbReference type="InterPro" id="IPR006595">
    <property type="entry name" value="CTLH_C"/>
</dbReference>
<dbReference type="GO" id="GO:0043161">
    <property type="term" value="P:proteasome-mediated ubiquitin-dependent protein catabolic process"/>
    <property type="evidence" value="ECO:0007669"/>
    <property type="project" value="InterPro"/>
</dbReference>
<dbReference type="PANTHER" id="PTHR12170">
    <property type="entry name" value="MACROPHAGE ERYTHROBLAST ATTACHER-RELATED"/>
    <property type="match status" value="1"/>
</dbReference>
<dbReference type="OrthoDB" id="1933281at2759"/>
<dbReference type="Pfam" id="PF10607">
    <property type="entry name" value="CTLH"/>
    <property type="match status" value="1"/>
</dbReference>
<dbReference type="InterPro" id="IPR027370">
    <property type="entry name" value="Znf-RING_euk"/>
</dbReference>
<dbReference type="SMART" id="SM00668">
    <property type="entry name" value="CTLH"/>
    <property type="match status" value="1"/>
</dbReference>
<dbReference type="Pfam" id="PF13445">
    <property type="entry name" value="zf-RING_UBOX"/>
    <property type="match status" value="1"/>
</dbReference>
<dbReference type="InterPro" id="IPR013144">
    <property type="entry name" value="CRA_dom"/>
</dbReference>
<dbReference type="Proteomes" id="UP000276133">
    <property type="component" value="Unassembled WGS sequence"/>
</dbReference>
<dbReference type="GO" id="GO:0008270">
    <property type="term" value="F:zinc ion binding"/>
    <property type="evidence" value="ECO:0007669"/>
    <property type="project" value="UniProtKB-KW"/>
</dbReference>
<feature type="domain" description="RING-Gid-type" evidence="8">
    <location>
        <begin position="337"/>
        <end position="380"/>
    </location>
</feature>
<dbReference type="SUPFAM" id="SSF57850">
    <property type="entry name" value="RING/U-box"/>
    <property type="match status" value="1"/>
</dbReference>
<dbReference type="EMBL" id="REGN01000702">
    <property type="protein sequence ID" value="RNA39808.1"/>
    <property type="molecule type" value="Genomic_DNA"/>
</dbReference>
<dbReference type="InterPro" id="IPR006594">
    <property type="entry name" value="LisH"/>
</dbReference>
<name>A0A3M7SW38_BRAPC</name>
<dbReference type="GO" id="GO:0061630">
    <property type="term" value="F:ubiquitin protein ligase activity"/>
    <property type="evidence" value="ECO:0007669"/>
    <property type="project" value="InterPro"/>
</dbReference>
<dbReference type="InterPro" id="IPR024964">
    <property type="entry name" value="CTLH/CRA"/>
</dbReference>
<comment type="caution">
    <text evidence="9">The sequence shown here is derived from an EMBL/GenBank/DDBJ whole genome shotgun (WGS) entry which is preliminary data.</text>
</comment>
<protein>
    <submittedName>
        <fullName evidence="9">RMD5-like protein</fullName>
    </submittedName>
</protein>
<dbReference type="SMART" id="SM00757">
    <property type="entry name" value="CRA"/>
    <property type="match status" value="1"/>
</dbReference>
<evidence type="ECO:0000256" key="4">
    <source>
        <dbReference type="ARBA" id="ARBA00022771"/>
    </source>
</evidence>
<keyword evidence="4 6" id="KW-0863">Zinc-finger</keyword>
<dbReference type="PANTHER" id="PTHR12170:SF3">
    <property type="entry name" value="GH10162P"/>
    <property type="match status" value="1"/>
</dbReference>
<feature type="zinc finger region" description="RING-Gid-type" evidence="6">
    <location>
        <begin position="337"/>
        <end position="380"/>
    </location>
</feature>
<dbReference type="GO" id="GO:0034657">
    <property type="term" value="C:GID complex"/>
    <property type="evidence" value="ECO:0007669"/>
    <property type="project" value="TreeGrafter"/>
</dbReference>
<evidence type="ECO:0000256" key="6">
    <source>
        <dbReference type="PROSITE-ProRule" id="PRU01215"/>
    </source>
</evidence>
<dbReference type="GO" id="GO:0005737">
    <property type="term" value="C:cytoplasm"/>
    <property type="evidence" value="ECO:0007669"/>
    <property type="project" value="UniProtKB-SubCell"/>
</dbReference>
<dbReference type="Gene3D" id="3.30.40.10">
    <property type="entry name" value="Zinc/RING finger domain, C3HC4 (zinc finger)"/>
    <property type="match status" value="1"/>
</dbReference>
<evidence type="ECO:0000256" key="5">
    <source>
        <dbReference type="ARBA" id="ARBA00022833"/>
    </source>
</evidence>
<organism evidence="9 10">
    <name type="scientific">Brachionus plicatilis</name>
    <name type="common">Marine rotifer</name>
    <name type="synonym">Brachionus muelleri</name>
    <dbReference type="NCBI Taxonomy" id="10195"/>
    <lineage>
        <taxon>Eukaryota</taxon>
        <taxon>Metazoa</taxon>
        <taxon>Spiralia</taxon>
        <taxon>Gnathifera</taxon>
        <taxon>Rotifera</taxon>
        <taxon>Eurotatoria</taxon>
        <taxon>Monogononta</taxon>
        <taxon>Pseudotrocha</taxon>
        <taxon>Ploima</taxon>
        <taxon>Brachionidae</taxon>
        <taxon>Brachionus</taxon>
    </lineage>
</organism>
<evidence type="ECO:0000259" key="7">
    <source>
        <dbReference type="PROSITE" id="PS50897"/>
    </source>
</evidence>
<evidence type="ECO:0000256" key="1">
    <source>
        <dbReference type="ARBA" id="ARBA00004496"/>
    </source>
</evidence>
<dbReference type="STRING" id="10195.A0A3M7SW38"/>
<dbReference type="InterPro" id="IPR045098">
    <property type="entry name" value="Fyv10_fam"/>
</dbReference>
<evidence type="ECO:0000313" key="9">
    <source>
        <dbReference type="EMBL" id="RNA39808.1"/>
    </source>
</evidence>
<feature type="domain" description="CTLH" evidence="7">
    <location>
        <begin position="155"/>
        <end position="212"/>
    </location>
</feature>
<evidence type="ECO:0000256" key="3">
    <source>
        <dbReference type="ARBA" id="ARBA00022723"/>
    </source>
</evidence>
<dbReference type="FunFam" id="3.30.40.10:FF:000143">
    <property type="entry name" value="Regulator of gluconeogenesis Rmd5"/>
    <property type="match status" value="1"/>
</dbReference>
<keyword evidence="3" id="KW-0479">Metal-binding</keyword>
<evidence type="ECO:0000256" key="2">
    <source>
        <dbReference type="ARBA" id="ARBA00022490"/>
    </source>
</evidence>
<dbReference type="PROSITE" id="PS50897">
    <property type="entry name" value="CTLH"/>
    <property type="match status" value="1"/>
</dbReference>
<sequence>MDSLVAVEKEIDKALDLFENFYDGVDQDINQIIDHLVSIINDLTKIESEQTYKLSADDSISMCREQVRELIKNYSDKHKDLHANISKIGKVIDKNFVPDYGNMSHLNLIDTAEKKMHLNQAICEHLLRSGHLEVCDTLVDEAGLVQQIDEEKKRPFIQMNFILSKLKEKDVYPALEWCQMNSKELKAIHSNLEFKLHRLRFIQLVQQGPKAQLEVLKYSRNFTQFANECSKEIQRLMGSLIYMSSGLDNSPYSSYLGAELWEEIEEEFIKNSCKLMGLPVECPLDICINTGCKALPALVNIVQVMQQTQCGHILSKDELPIEIEIGQNYRFHSVFSCPILRQQTTDLNPPMRLVCGHVISKDALTKLNNSGKTRIKCPYCPVEQSPSDAKQMLF</sequence>
<dbReference type="InterPro" id="IPR013083">
    <property type="entry name" value="Znf_RING/FYVE/PHD"/>
</dbReference>
<keyword evidence="2" id="KW-0963">Cytoplasm</keyword>
<keyword evidence="10" id="KW-1185">Reference proteome</keyword>
<dbReference type="InterPro" id="IPR044063">
    <property type="entry name" value="ZF_RING_GID"/>
</dbReference>
<accession>A0A3M7SW38</accession>
<proteinExistence type="predicted"/>
<dbReference type="PROSITE" id="PS50896">
    <property type="entry name" value="LISH"/>
    <property type="match status" value="1"/>
</dbReference>
<reference evidence="9 10" key="1">
    <citation type="journal article" date="2018" name="Sci. Rep.">
        <title>Genomic signatures of local adaptation to the degree of environmental predictability in rotifers.</title>
        <authorList>
            <person name="Franch-Gras L."/>
            <person name="Hahn C."/>
            <person name="Garcia-Roger E.M."/>
            <person name="Carmona M.J."/>
            <person name="Serra M."/>
            <person name="Gomez A."/>
        </authorList>
    </citation>
    <scope>NUCLEOTIDE SEQUENCE [LARGE SCALE GENOMIC DNA]</scope>
    <source>
        <strain evidence="9">HYR1</strain>
    </source>
</reference>